<dbReference type="STRING" id="405671.SAMN05421827_1408"/>
<dbReference type="OrthoDB" id="654660at2"/>
<protein>
    <recommendedName>
        <fullName evidence="3">Glycosyl transferases group 1</fullName>
    </recommendedName>
</protein>
<dbReference type="Gene3D" id="3.40.50.2000">
    <property type="entry name" value="Glycogen Phosphorylase B"/>
    <property type="match status" value="1"/>
</dbReference>
<accession>A0A1G8EKB8</accession>
<dbReference type="AlphaFoldDB" id="A0A1G8EKB8"/>
<dbReference type="EMBL" id="FNCH01000040">
    <property type="protein sequence ID" value="SDH70222.1"/>
    <property type="molecule type" value="Genomic_DNA"/>
</dbReference>
<name>A0A1G8EKB8_9SPHI</name>
<organism evidence="1 2">
    <name type="scientific">Pedobacter terrae</name>
    <dbReference type="NCBI Taxonomy" id="405671"/>
    <lineage>
        <taxon>Bacteria</taxon>
        <taxon>Pseudomonadati</taxon>
        <taxon>Bacteroidota</taxon>
        <taxon>Sphingobacteriia</taxon>
        <taxon>Sphingobacteriales</taxon>
        <taxon>Sphingobacteriaceae</taxon>
        <taxon>Pedobacter</taxon>
    </lineage>
</organism>
<keyword evidence="2" id="KW-1185">Reference proteome</keyword>
<dbReference type="SUPFAM" id="SSF53756">
    <property type="entry name" value="UDP-Glycosyltransferase/glycogen phosphorylase"/>
    <property type="match status" value="1"/>
</dbReference>
<evidence type="ECO:0000313" key="2">
    <source>
        <dbReference type="Proteomes" id="UP000199643"/>
    </source>
</evidence>
<dbReference type="Proteomes" id="UP000199643">
    <property type="component" value="Unassembled WGS sequence"/>
</dbReference>
<evidence type="ECO:0008006" key="3">
    <source>
        <dbReference type="Google" id="ProtNLM"/>
    </source>
</evidence>
<evidence type="ECO:0000313" key="1">
    <source>
        <dbReference type="EMBL" id="SDH70222.1"/>
    </source>
</evidence>
<proteinExistence type="predicted"/>
<dbReference type="RefSeq" id="WP_090505116.1">
    <property type="nucleotide sequence ID" value="NZ_FNCH01000040.1"/>
</dbReference>
<reference evidence="2" key="1">
    <citation type="submission" date="2016-10" db="EMBL/GenBank/DDBJ databases">
        <authorList>
            <person name="Varghese N."/>
            <person name="Submissions S."/>
        </authorList>
    </citation>
    <scope>NUCLEOTIDE SEQUENCE [LARGE SCALE GENOMIC DNA]</scope>
    <source>
        <strain evidence="2">DSM 17933</strain>
    </source>
</reference>
<gene>
    <name evidence="1" type="ORF">SAMN05421827_1408</name>
</gene>
<sequence length="298" mass="34766">MLATIIGCQNGVGLEKDKDILTEILIDNDITVEFRNVKYKTPINPKTTMCIHTEVVEPYFLGKRNILIPNQEWFLKKWLIHLKNFDAIFCKTLYAKEIFSKYHDNVIYTGFTSKDCYVEVNKKMECFHAQGRSKVKGTQFIIEAWEKQNLPKLNLVSKKIRHKINTENIKLYKSFLPSDHFNQLRNESMVHLCPSEAEGFGHYINESKSCGAAIITTGFAPMNELINEFTLPIYKKRQYANMMGERVTVRPSDIGKMVSQLFQRNDLHEIGMRNRQNFIENDSRVRRTFSVELNKILI</sequence>